<dbReference type="EMBL" id="CM029041">
    <property type="protein sequence ID" value="KAG2628546.1"/>
    <property type="molecule type" value="Genomic_DNA"/>
</dbReference>
<evidence type="ECO:0000313" key="1">
    <source>
        <dbReference type="EMBL" id="KAG2628546.1"/>
    </source>
</evidence>
<dbReference type="AlphaFoldDB" id="A0A8T0V4W9"/>
<reference evidence="1" key="1">
    <citation type="submission" date="2020-05" db="EMBL/GenBank/DDBJ databases">
        <title>WGS assembly of Panicum virgatum.</title>
        <authorList>
            <person name="Lovell J.T."/>
            <person name="Jenkins J."/>
            <person name="Shu S."/>
            <person name="Juenger T.E."/>
            <person name="Schmutz J."/>
        </authorList>
    </citation>
    <scope>NUCLEOTIDE SEQUENCE</scope>
    <source>
        <strain evidence="1">AP13</strain>
    </source>
</reference>
<keyword evidence="2" id="KW-1185">Reference proteome</keyword>
<dbReference type="Proteomes" id="UP000823388">
    <property type="component" value="Chromosome 3K"/>
</dbReference>
<proteinExistence type="predicted"/>
<comment type="caution">
    <text evidence="1">The sequence shown here is derived from an EMBL/GenBank/DDBJ whole genome shotgun (WGS) entry which is preliminary data.</text>
</comment>
<gene>
    <name evidence="1" type="ORF">PVAP13_3KG394762</name>
</gene>
<evidence type="ECO:0000313" key="2">
    <source>
        <dbReference type="Proteomes" id="UP000823388"/>
    </source>
</evidence>
<sequence length="45" mass="5802">MHCLRYKLQKYYSILNYMTLVRSFLYYTTSYKKKRREQENTIRRN</sequence>
<organism evidence="1 2">
    <name type="scientific">Panicum virgatum</name>
    <name type="common">Blackwell switchgrass</name>
    <dbReference type="NCBI Taxonomy" id="38727"/>
    <lineage>
        <taxon>Eukaryota</taxon>
        <taxon>Viridiplantae</taxon>
        <taxon>Streptophyta</taxon>
        <taxon>Embryophyta</taxon>
        <taxon>Tracheophyta</taxon>
        <taxon>Spermatophyta</taxon>
        <taxon>Magnoliopsida</taxon>
        <taxon>Liliopsida</taxon>
        <taxon>Poales</taxon>
        <taxon>Poaceae</taxon>
        <taxon>PACMAD clade</taxon>
        <taxon>Panicoideae</taxon>
        <taxon>Panicodae</taxon>
        <taxon>Paniceae</taxon>
        <taxon>Panicinae</taxon>
        <taxon>Panicum</taxon>
        <taxon>Panicum sect. Hiantes</taxon>
    </lineage>
</organism>
<protein>
    <submittedName>
        <fullName evidence="1">Uncharacterized protein</fullName>
    </submittedName>
</protein>
<name>A0A8T0V4W9_PANVG</name>
<accession>A0A8T0V4W9</accession>